<gene>
    <name evidence="1" type="ORF">ETAA1_50790</name>
</gene>
<sequence>MGLFNVVCGGVTCPRCGRRVEAAVEVRLGYVHEARTLRVGDPYPWNHPAMPSERPPGGNAVGDGYAECPACGRDFFVRVVVEGDVIRRLEPDPDRPGYVPD</sequence>
<name>A0A517Y061_9BACT</name>
<dbReference type="Proteomes" id="UP000319576">
    <property type="component" value="Chromosome"/>
</dbReference>
<dbReference type="AlphaFoldDB" id="A0A517Y061"/>
<keyword evidence="2" id="KW-1185">Reference proteome</keyword>
<evidence type="ECO:0000313" key="1">
    <source>
        <dbReference type="EMBL" id="QDU23088.1"/>
    </source>
</evidence>
<proteinExistence type="predicted"/>
<dbReference type="EMBL" id="CP036273">
    <property type="protein sequence ID" value="QDU23088.1"/>
    <property type="molecule type" value="Genomic_DNA"/>
</dbReference>
<reference evidence="1 2" key="1">
    <citation type="submission" date="2019-02" db="EMBL/GenBank/DDBJ databases">
        <title>Deep-cultivation of Planctomycetes and their phenomic and genomic characterization uncovers novel biology.</title>
        <authorList>
            <person name="Wiegand S."/>
            <person name="Jogler M."/>
            <person name="Boedeker C."/>
            <person name="Pinto D."/>
            <person name="Vollmers J."/>
            <person name="Rivas-Marin E."/>
            <person name="Kohn T."/>
            <person name="Peeters S.H."/>
            <person name="Heuer A."/>
            <person name="Rast P."/>
            <person name="Oberbeckmann S."/>
            <person name="Bunk B."/>
            <person name="Jeske O."/>
            <person name="Meyerdierks A."/>
            <person name="Storesund J.E."/>
            <person name="Kallscheuer N."/>
            <person name="Luecker S."/>
            <person name="Lage O.M."/>
            <person name="Pohl T."/>
            <person name="Merkel B.J."/>
            <person name="Hornburger P."/>
            <person name="Mueller R.-W."/>
            <person name="Bruemmer F."/>
            <person name="Labrenz M."/>
            <person name="Spormann A.M."/>
            <person name="Op den Camp H."/>
            <person name="Overmann J."/>
            <person name="Amann R."/>
            <person name="Jetten M.S.M."/>
            <person name="Mascher T."/>
            <person name="Medema M.H."/>
            <person name="Devos D.P."/>
            <person name="Kaster A.-K."/>
            <person name="Ovreas L."/>
            <person name="Rohde M."/>
            <person name="Galperin M.Y."/>
            <person name="Jogler C."/>
        </authorList>
    </citation>
    <scope>NUCLEOTIDE SEQUENCE [LARGE SCALE GENOMIC DNA]</scope>
    <source>
        <strain evidence="1 2">ETA_A1</strain>
    </source>
</reference>
<organism evidence="1 2">
    <name type="scientific">Urbifossiella limnaea</name>
    <dbReference type="NCBI Taxonomy" id="2528023"/>
    <lineage>
        <taxon>Bacteria</taxon>
        <taxon>Pseudomonadati</taxon>
        <taxon>Planctomycetota</taxon>
        <taxon>Planctomycetia</taxon>
        <taxon>Gemmatales</taxon>
        <taxon>Gemmataceae</taxon>
        <taxon>Urbifossiella</taxon>
    </lineage>
</organism>
<protein>
    <submittedName>
        <fullName evidence="1">Uncharacterized protein</fullName>
    </submittedName>
</protein>
<dbReference type="KEGG" id="uli:ETAA1_50790"/>
<evidence type="ECO:0000313" key="2">
    <source>
        <dbReference type="Proteomes" id="UP000319576"/>
    </source>
</evidence>
<dbReference type="OrthoDB" id="674225at2"/>
<dbReference type="RefSeq" id="WP_145243191.1">
    <property type="nucleotide sequence ID" value="NZ_CP036273.1"/>
</dbReference>
<accession>A0A517Y061</accession>